<accession>A0A4R8DGA9</accession>
<proteinExistence type="predicted"/>
<dbReference type="InterPro" id="IPR007372">
    <property type="entry name" value="Lipid/polyisoprenoid-bd_YceI"/>
</dbReference>
<dbReference type="SUPFAM" id="SSF101874">
    <property type="entry name" value="YceI-like"/>
    <property type="match status" value="1"/>
</dbReference>
<dbReference type="RefSeq" id="WP_246073764.1">
    <property type="nucleotide sequence ID" value="NZ_SODV01000002.1"/>
</dbReference>
<keyword evidence="3" id="KW-1185">Reference proteome</keyword>
<feature type="domain" description="Lipid/polyisoprenoid-binding YceI-like" evidence="1">
    <location>
        <begin position="3"/>
        <end position="166"/>
    </location>
</feature>
<name>A0A4R8DGA9_9BACT</name>
<evidence type="ECO:0000313" key="3">
    <source>
        <dbReference type="Proteomes" id="UP000294498"/>
    </source>
</evidence>
<dbReference type="Gene3D" id="2.40.128.110">
    <property type="entry name" value="Lipid/polyisoprenoid-binding, YceI-like"/>
    <property type="match status" value="1"/>
</dbReference>
<dbReference type="InterPro" id="IPR036761">
    <property type="entry name" value="TTHA0802/YceI-like_sf"/>
</dbReference>
<organism evidence="2 3">
    <name type="scientific">Dinghuibacter silviterrae</name>
    <dbReference type="NCBI Taxonomy" id="1539049"/>
    <lineage>
        <taxon>Bacteria</taxon>
        <taxon>Pseudomonadati</taxon>
        <taxon>Bacteroidota</taxon>
        <taxon>Chitinophagia</taxon>
        <taxon>Chitinophagales</taxon>
        <taxon>Chitinophagaceae</taxon>
        <taxon>Dinghuibacter</taxon>
    </lineage>
</organism>
<comment type="caution">
    <text evidence="2">The sequence shown here is derived from an EMBL/GenBank/DDBJ whole genome shotgun (WGS) entry which is preliminary data.</text>
</comment>
<reference evidence="2 3" key="1">
    <citation type="submission" date="2019-03" db="EMBL/GenBank/DDBJ databases">
        <title>Genomic Encyclopedia of Type Strains, Phase IV (KMG-IV): sequencing the most valuable type-strain genomes for metagenomic binning, comparative biology and taxonomic classification.</title>
        <authorList>
            <person name="Goeker M."/>
        </authorList>
    </citation>
    <scope>NUCLEOTIDE SEQUENCE [LARGE SCALE GENOMIC DNA]</scope>
    <source>
        <strain evidence="2 3">DSM 100059</strain>
    </source>
</reference>
<protein>
    <submittedName>
        <fullName evidence="2">Polyisoprenoid-binding protein YceI</fullName>
    </submittedName>
</protein>
<dbReference type="EMBL" id="SODV01000002">
    <property type="protein sequence ID" value="TDW96679.1"/>
    <property type="molecule type" value="Genomic_DNA"/>
</dbReference>
<dbReference type="SMART" id="SM00867">
    <property type="entry name" value="YceI"/>
    <property type="match status" value="1"/>
</dbReference>
<dbReference type="AlphaFoldDB" id="A0A4R8DGA9"/>
<gene>
    <name evidence="2" type="ORF">EDB95_4515</name>
</gene>
<dbReference type="Pfam" id="PF04264">
    <property type="entry name" value="YceI"/>
    <property type="match status" value="1"/>
</dbReference>
<dbReference type="PANTHER" id="PTHR34406">
    <property type="entry name" value="PROTEIN YCEI"/>
    <property type="match status" value="1"/>
</dbReference>
<sequence length="169" mass="18294">MTTWIIDPGHSELQFKVKHLAIANVTGRFRVFKGEVRCPEEGFDGAAVHVTLEAASIDTNNPQRDGHLASPDFLDAVLFPEIVFVGQLYAEKLTGELSIKDVGRSVSLDVEPAGVGIGRFGDTRAGFEVRGKIDRKDFGLTFNVLAEGGGLVLGDTIALNFDIELIKSH</sequence>
<evidence type="ECO:0000313" key="2">
    <source>
        <dbReference type="EMBL" id="TDW96679.1"/>
    </source>
</evidence>
<dbReference type="PANTHER" id="PTHR34406:SF1">
    <property type="entry name" value="PROTEIN YCEI"/>
    <property type="match status" value="1"/>
</dbReference>
<dbReference type="Proteomes" id="UP000294498">
    <property type="component" value="Unassembled WGS sequence"/>
</dbReference>
<evidence type="ECO:0000259" key="1">
    <source>
        <dbReference type="SMART" id="SM00867"/>
    </source>
</evidence>